<dbReference type="CDD" id="cd21157">
    <property type="entry name" value="PUA_G5K"/>
    <property type="match status" value="1"/>
</dbReference>
<comment type="catalytic activity">
    <reaction evidence="8">
        <text>L-glutamate + ATP = L-glutamyl 5-phosphate + ADP</text>
        <dbReference type="Rhea" id="RHEA:14877"/>
        <dbReference type="ChEBI" id="CHEBI:29985"/>
        <dbReference type="ChEBI" id="CHEBI:30616"/>
        <dbReference type="ChEBI" id="CHEBI:58274"/>
        <dbReference type="ChEBI" id="CHEBI:456216"/>
        <dbReference type="EC" id="2.7.2.11"/>
    </reaction>
</comment>
<organism evidence="10 11">
    <name type="scientific">Hallerella succinigenes</name>
    <dbReference type="NCBI Taxonomy" id="1896222"/>
    <lineage>
        <taxon>Bacteria</taxon>
        <taxon>Pseudomonadati</taxon>
        <taxon>Fibrobacterota</taxon>
        <taxon>Fibrobacteria</taxon>
        <taxon>Fibrobacterales</taxon>
        <taxon>Fibrobacteraceae</taxon>
        <taxon>Hallerella</taxon>
    </lineage>
</organism>
<keyword evidence="4 8" id="KW-0808">Transferase</keyword>
<dbReference type="PRINTS" id="PR00474">
    <property type="entry name" value="GLU5KINASE"/>
</dbReference>
<dbReference type="GO" id="GO:0003723">
    <property type="term" value="F:RNA binding"/>
    <property type="evidence" value="ECO:0007669"/>
    <property type="project" value="InterPro"/>
</dbReference>
<evidence type="ECO:0000256" key="3">
    <source>
        <dbReference type="ARBA" id="ARBA00022650"/>
    </source>
</evidence>
<dbReference type="EMBL" id="PGEX01000001">
    <property type="protein sequence ID" value="PJJ42122.1"/>
    <property type="molecule type" value="Genomic_DNA"/>
</dbReference>
<dbReference type="OrthoDB" id="9804434at2"/>
<evidence type="ECO:0000259" key="9">
    <source>
        <dbReference type="SMART" id="SM00359"/>
    </source>
</evidence>
<feature type="binding site" evidence="8">
    <location>
        <position position="159"/>
    </location>
    <ligand>
        <name>substrate</name>
    </ligand>
</feature>
<feature type="domain" description="PUA" evidence="9">
    <location>
        <begin position="289"/>
        <end position="372"/>
    </location>
</feature>
<dbReference type="InterPro" id="IPR036974">
    <property type="entry name" value="PUA_sf"/>
</dbReference>
<dbReference type="GO" id="GO:0055129">
    <property type="term" value="P:L-proline biosynthetic process"/>
    <property type="evidence" value="ECO:0007669"/>
    <property type="project" value="UniProtKB-UniRule"/>
</dbReference>
<dbReference type="InterPro" id="IPR001057">
    <property type="entry name" value="Glu/AcGlu_kinase"/>
</dbReference>
<evidence type="ECO:0000256" key="5">
    <source>
        <dbReference type="ARBA" id="ARBA00022741"/>
    </source>
</evidence>
<dbReference type="InterPro" id="IPR002478">
    <property type="entry name" value="PUA"/>
</dbReference>
<dbReference type="Pfam" id="PF01472">
    <property type="entry name" value="PUA"/>
    <property type="match status" value="1"/>
</dbReference>
<evidence type="ECO:0000256" key="2">
    <source>
        <dbReference type="ARBA" id="ARBA00022605"/>
    </source>
</evidence>
<keyword evidence="1 8" id="KW-0963">Cytoplasm</keyword>
<dbReference type="Pfam" id="PF00696">
    <property type="entry name" value="AA_kinase"/>
    <property type="match status" value="1"/>
</dbReference>
<dbReference type="Proteomes" id="UP000231134">
    <property type="component" value="Unassembled WGS sequence"/>
</dbReference>
<dbReference type="InterPro" id="IPR036393">
    <property type="entry name" value="AceGlu_kinase-like_sf"/>
</dbReference>
<dbReference type="NCBIfam" id="TIGR01027">
    <property type="entry name" value="proB"/>
    <property type="match status" value="1"/>
</dbReference>
<dbReference type="Gene3D" id="3.40.1160.10">
    <property type="entry name" value="Acetylglutamate kinase-like"/>
    <property type="match status" value="1"/>
</dbReference>
<dbReference type="SUPFAM" id="SSF53633">
    <property type="entry name" value="Carbamate kinase-like"/>
    <property type="match status" value="1"/>
</dbReference>
<comment type="similarity">
    <text evidence="8">Belongs to the glutamate 5-kinase family.</text>
</comment>
<dbReference type="GO" id="GO:0004349">
    <property type="term" value="F:glutamate 5-kinase activity"/>
    <property type="evidence" value="ECO:0007669"/>
    <property type="project" value="UniProtKB-UniRule"/>
</dbReference>
<dbReference type="PIRSF" id="PIRSF000729">
    <property type="entry name" value="GK"/>
    <property type="match status" value="1"/>
</dbReference>
<keyword evidence="5 8" id="KW-0547">Nucleotide-binding</keyword>
<dbReference type="EC" id="2.7.2.11" evidence="8"/>
<evidence type="ECO:0000313" key="11">
    <source>
        <dbReference type="Proteomes" id="UP000231134"/>
    </source>
</evidence>
<comment type="pathway">
    <text evidence="8">Amino-acid biosynthesis; L-proline biosynthesis; L-glutamate 5-semialdehyde from L-glutamate: step 1/2.</text>
</comment>
<keyword evidence="6 8" id="KW-0418">Kinase</keyword>
<name>A0A2M9A8T6_9BACT</name>
<comment type="subcellular location">
    <subcellularLocation>
        <location evidence="8">Cytoplasm</location>
    </subcellularLocation>
</comment>
<evidence type="ECO:0000256" key="8">
    <source>
        <dbReference type="HAMAP-Rule" id="MF_00456"/>
    </source>
</evidence>
<dbReference type="InterPro" id="IPR001048">
    <property type="entry name" value="Asp/Glu/Uridylate_kinase"/>
</dbReference>
<dbReference type="PROSITE" id="PS50890">
    <property type="entry name" value="PUA"/>
    <property type="match status" value="1"/>
</dbReference>
<dbReference type="RefSeq" id="WP_100426012.1">
    <property type="nucleotide sequence ID" value="NZ_PGEX01000001.1"/>
</dbReference>
<dbReference type="GO" id="GO:0005829">
    <property type="term" value="C:cytosol"/>
    <property type="evidence" value="ECO:0007669"/>
    <property type="project" value="TreeGrafter"/>
</dbReference>
<dbReference type="GO" id="GO:0005524">
    <property type="term" value="F:ATP binding"/>
    <property type="evidence" value="ECO:0007669"/>
    <property type="project" value="UniProtKB-KW"/>
</dbReference>
<feature type="binding site" evidence="8">
    <location>
        <position position="18"/>
    </location>
    <ligand>
        <name>ATP</name>
        <dbReference type="ChEBI" id="CHEBI:30616"/>
    </ligand>
</feature>
<dbReference type="SUPFAM" id="SSF88697">
    <property type="entry name" value="PUA domain-like"/>
    <property type="match status" value="1"/>
</dbReference>
<dbReference type="Gene3D" id="2.30.130.10">
    <property type="entry name" value="PUA domain"/>
    <property type="match status" value="1"/>
</dbReference>
<evidence type="ECO:0000256" key="6">
    <source>
        <dbReference type="ARBA" id="ARBA00022777"/>
    </source>
</evidence>
<dbReference type="AlphaFoldDB" id="A0A2M9A8T6"/>
<evidence type="ECO:0000313" key="10">
    <source>
        <dbReference type="EMBL" id="PJJ42122.1"/>
    </source>
</evidence>
<dbReference type="InterPro" id="IPR015947">
    <property type="entry name" value="PUA-like_sf"/>
</dbReference>
<dbReference type="InterPro" id="IPR041739">
    <property type="entry name" value="G5K_ProB"/>
</dbReference>
<feature type="binding site" evidence="8">
    <location>
        <position position="59"/>
    </location>
    <ligand>
        <name>substrate</name>
    </ligand>
</feature>
<evidence type="ECO:0000256" key="7">
    <source>
        <dbReference type="ARBA" id="ARBA00022840"/>
    </source>
</evidence>
<dbReference type="PANTHER" id="PTHR43654:SF1">
    <property type="entry name" value="ISOPENTENYL PHOSPHATE KINASE"/>
    <property type="match status" value="1"/>
</dbReference>
<accession>A0A2M9A8T6</accession>
<dbReference type="PANTHER" id="PTHR43654">
    <property type="entry name" value="GLUTAMATE 5-KINASE"/>
    <property type="match status" value="1"/>
</dbReference>
<comment type="function">
    <text evidence="8">Catalyzes the transfer of a phosphate group to glutamate to form L-glutamate 5-phosphate.</text>
</comment>
<dbReference type="HAMAP" id="MF_00456">
    <property type="entry name" value="ProB"/>
    <property type="match status" value="1"/>
</dbReference>
<keyword evidence="7 8" id="KW-0067">ATP-binding</keyword>
<dbReference type="SMART" id="SM00359">
    <property type="entry name" value="PUA"/>
    <property type="match status" value="1"/>
</dbReference>
<sequence>MSELRRNILGEAKRIVIKIGSRILVDSVRGGVRTSFIQKFAHSVAKLVEDGKEVIVVTSGAVGTGMAILGYDEKPKVLAEKQACAAVGQIDLMYVYREMFLGNGFAVGQILLSADDFRDRVRYKNLQNTLKTMISKKIIPLINENDSLVVKELNGIGDNDKLSSDVALFFDADLLVVFTDEDGLFDDNPKKNPKARLLRFVPEITPDIIALTGKPGENGSAVSTGGMRSKVESIRAVVKSGCNAFLANGMKVLPHEIIYGDAVGTLFIGSHKKLGSRKRWLSFVSTPSGSVVVDDGCAEALRKKHSSLLPVGVVAVQKQFKAGDLIEVLSQQGERLARGIAQLDSANVQLVLQKKTALVRSILGEDSPEEVIHKNDLVVF</sequence>
<feature type="binding site" evidence="8">
    <location>
        <begin position="179"/>
        <end position="180"/>
    </location>
    <ligand>
        <name>ATP</name>
        <dbReference type="ChEBI" id="CHEBI:30616"/>
    </ligand>
</feature>
<comment type="caution">
    <text evidence="10">The sequence shown here is derived from an EMBL/GenBank/DDBJ whole genome shotgun (WGS) entry which is preliminary data.</text>
</comment>
<keyword evidence="2 8" id="KW-0028">Amino-acid biosynthesis</keyword>
<feature type="binding site" evidence="8">
    <location>
        <position position="146"/>
    </location>
    <ligand>
        <name>substrate</name>
    </ligand>
</feature>
<dbReference type="InterPro" id="IPR005715">
    <property type="entry name" value="Glu_5kinase/COase_Synthase"/>
</dbReference>
<dbReference type="InterPro" id="IPR011529">
    <property type="entry name" value="Glu_5kinase"/>
</dbReference>
<feature type="binding site" evidence="8">
    <location>
        <begin position="224"/>
        <end position="230"/>
    </location>
    <ligand>
        <name>ATP</name>
        <dbReference type="ChEBI" id="CHEBI:30616"/>
    </ligand>
</feature>
<gene>
    <name evidence="8" type="primary">proB</name>
    <name evidence="10" type="ORF">BGX16_2138</name>
</gene>
<reference evidence="10 11" key="1">
    <citation type="submission" date="2017-11" db="EMBL/GenBank/DDBJ databases">
        <title>Animal gut microbial communities from fecal samples from Wisconsin, USA.</title>
        <authorList>
            <person name="Neumann A."/>
        </authorList>
    </citation>
    <scope>NUCLEOTIDE SEQUENCE [LARGE SCALE GENOMIC DNA]</scope>
    <source>
        <strain evidence="10 11">UWS3</strain>
    </source>
</reference>
<dbReference type="UniPathway" id="UPA00098">
    <property type="reaction ID" value="UER00359"/>
</dbReference>
<keyword evidence="3 8" id="KW-0641">Proline biosynthesis</keyword>
<dbReference type="CDD" id="cd04242">
    <property type="entry name" value="AAK_G5K_ProB"/>
    <property type="match status" value="1"/>
</dbReference>
<evidence type="ECO:0000256" key="4">
    <source>
        <dbReference type="ARBA" id="ARBA00022679"/>
    </source>
</evidence>
<dbReference type="FunFam" id="3.40.1160.10:FF:000006">
    <property type="entry name" value="Glutamate 5-kinase"/>
    <property type="match status" value="1"/>
</dbReference>
<protein>
    <recommendedName>
        <fullName evidence="8">Glutamate 5-kinase</fullName>
        <ecNumber evidence="8">2.7.2.11</ecNumber>
    </recommendedName>
    <alternativeName>
        <fullName evidence="8">Gamma-glutamyl kinase</fullName>
        <shortName evidence="8">GK</shortName>
    </alternativeName>
</protein>
<keyword evidence="11" id="KW-1185">Reference proteome</keyword>
<evidence type="ECO:0000256" key="1">
    <source>
        <dbReference type="ARBA" id="ARBA00022490"/>
    </source>
</evidence>
<proteinExistence type="inferred from homology"/>